<dbReference type="InterPro" id="IPR000700">
    <property type="entry name" value="PAS-assoc_C"/>
</dbReference>
<accession>X1ELX1</accession>
<feature type="non-terminal residue" evidence="3">
    <location>
        <position position="1"/>
    </location>
</feature>
<protein>
    <recommendedName>
        <fullName evidence="2">PAC domain-containing protein</fullName>
    </recommendedName>
</protein>
<sequence length="62" mass="7636">VFIDKKGEPKLLVILRDVTEKREAEQKLKESEEKLRKLNKELEQRIEERTKKLKESEKYWHN</sequence>
<evidence type="ECO:0000313" key="3">
    <source>
        <dbReference type="EMBL" id="GAH09653.1"/>
    </source>
</evidence>
<name>X1ELX1_9ZZZZ</name>
<dbReference type="Gene3D" id="3.30.450.20">
    <property type="entry name" value="PAS domain"/>
    <property type="match status" value="1"/>
</dbReference>
<evidence type="ECO:0000259" key="2">
    <source>
        <dbReference type="PROSITE" id="PS50113"/>
    </source>
</evidence>
<proteinExistence type="predicted"/>
<keyword evidence="1" id="KW-0175">Coiled coil</keyword>
<dbReference type="PROSITE" id="PS50113">
    <property type="entry name" value="PAC"/>
    <property type="match status" value="1"/>
</dbReference>
<reference evidence="3" key="1">
    <citation type="journal article" date="2014" name="Front. Microbiol.">
        <title>High frequency of phylogenetically diverse reductive dehalogenase-homologous genes in deep subseafloor sedimentary metagenomes.</title>
        <authorList>
            <person name="Kawai M."/>
            <person name="Futagami T."/>
            <person name="Toyoda A."/>
            <person name="Takaki Y."/>
            <person name="Nishi S."/>
            <person name="Hori S."/>
            <person name="Arai W."/>
            <person name="Tsubouchi T."/>
            <person name="Morono Y."/>
            <person name="Uchiyama I."/>
            <person name="Ito T."/>
            <person name="Fujiyama A."/>
            <person name="Inagaki F."/>
            <person name="Takami H."/>
        </authorList>
    </citation>
    <scope>NUCLEOTIDE SEQUENCE</scope>
    <source>
        <strain evidence="3">Expedition CK06-06</strain>
    </source>
</reference>
<feature type="coiled-coil region" evidence="1">
    <location>
        <begin position="14"/>
        <end position="59"/>
    </location>
</feature>
<evidence type="ECO:0000256" key="1">
    <source>
        <dbReference type="SAM" id="Coils"/>
    </source>
</evidence>
<comment type="caution">
    <text evidence="3">The sequence shown here is derived from an EMBL/GenBank/DDBJ whole genome shotgun (WGS) entry which is preliminary data.</text>
</comment>
<feature type="domain" description="PAC" evidence="2">
    <location>
        <begin position="1"/>
        <end position="30"/>
    </location>
</feature>
<dbReference type="EMBL" id="BART01034973">
    <property type="protein sequence ID" value="GAH09653.1"/>
    <property type="molecule type" value="Genomic_DNA"/>
</dbReference>
<gene>
    <name evidence="3" type="ORF">S01H4_59591</name>
</gene>
<dbReference type="AlphaFoldDB" id="X1ELX1"/>
<organism evidence="3">
    <name type="scientific">marine sediment metagenome</name>
    <dbReference type="NCBI Taxonomy" id="412755"/>
    <lineage>
        <taxon>unclassified sequences</taxon>
        <taxon>metagenomes</taxon>
        <taxon>ecological metagenomes</taxon>
    </lineage>
</organism>